<keyword evidence="2" id="KW-0812">Transmembrane</keyword>
<evidence type="ECO:0000256" key="1">
    <source>
        <dbReference type="SAM" id="MobiDB-lite"/>
    </source>
</evidence>
<evidence type="ECO:0000313" key="4">
    <source>
        <dbReference type="Proteomes" id="UP000325563"/>
    </source>
</evidence>
<proteinExistence type="predicted"/>
<dbReference type="Pfam" id="PF19953">
    <property type="entry name" value="EACC1"/>
    <property type="match status" value="1"/>
</dbReference>
<dbReference type="EMBL" id="CP023692">
    <property type="protein sequence ID" value="QEV47763.1"/>
    <property type="molecule type" value="Genomic_DNA"/>
</dbReference>
<dbReference type="AlphaFoldDB" id="A0A5J6JCN6"/>
<dbReference type="InterPro" id="IPR045428">
    <property type="entry name" value="EACC1"/>
</dbReference>
<gene>
    <name evidence="3" type="ORF">CP980_24175</name>
</gene>
<accession>A0A5J6JCN6</accession>
<reference evidence="3 4" key="1">
    <citation type="submission" date="2017-09" db="EMBL/GenBank/DDBJ databases">
        <authorList>
            <person name="Lee N."/>
            <person name="Cho B.-K."/>
        </authorList>
    </citation>
    <scope>NUCLEOTIDE SEQUENCE [LARGE SCALE GENOMIC DNA]</scope>
    <source>
        <strain evidence="3 4">ATCC 27476</strain>
    </source>
</reference>
<keyword evidence="2" id="KW-0472">Membrane</keyword>
<keyword evidence="4" id="KW-1185">Reference proteome</keyword>
<keyword evidence="2" id="KW-1133">Transmembrane helix</keyword>
<protein>
    <submittedName>
        <fullName evidence="3">Uncharacterized protein</fullName>
    </submittedName>
</protein>
<feature type="transmembrane region" description="Helical" evidence="2">
    <location>
        <begin position="6"/>
        <end position="29"/>
    </location>
</feature>
<dbReference type="KEGG" id="svn:CP980_24175"/>
<evidence type="ECO:0000256" key="2">
    <source>
        <dbReference type="SAM" id="Phobius"/>
    </source>
</evidence>
<dbReference type="Proteomes" id="UP000325563">
    <property type="component" value="Chromosome"/>
</dbReference>
<feature type="region of interest" description="Disordered" evidence="1">
    <location>
        <begin position="65"/>
        <end position="100"/>
    </location>
</feature>
<sequence>MGSGLDAISVVIQDVSALGSLAAAIAAWMEMRRRSATVRITRGDTAVAIERASPRQVAEIAGALGIPDATDGTDGTASPDAVDTVDTRPAGGPGPGPGGE</sequence>
<name>A0A5J6JCN6_STRVI</name>
<evidence type="ECO:0000313" key="3">
    <source>
        <dbReference type="EMBL" id="QEV47763.1"/>
    </source>
</evidence>
<organism evidence="3 4">
    <name type="scientific">Streptomyces vinaceus</name>
    <dbReference type="NCBI Taxonomy" id="1960"/>
    <lineage>
        <taxon>Bacteria</taxon>
        <taxon>Bacillati</taxon>
        <taxon>Actinomycetota</taxon>
        <taxon>Actinomycetes</taxon>
        <taxon>Kitasatosporales</taxon>
        <taxon>Streptomycetaceae</taxon>
        <taxon>Streptomyces</taxon>
    </lineage>
</organism>